<dbReference type="Proteomes" id="UP000005204">
    <property type="component" value="Unassembled WGS sequence"/>
</dbReference>
<evidence type="ECO:0000313" key="4">
    <source>
        <dbReference type="Proteomes" id="UP000005204"/>
    </source>
</evidence>
<organism evidence="3 4">
    <name type="scientific">Bombyx mori</name>
    <name type="common">Silk moth</name>
    <dbReference type="NCBI Taxonomy" id="7091"/>
    <lineage>
        <taxon>Eukaryota</taxon>
        <taxon>Metazoa</taxon>
        <taxon>Ecdysozoa</taxon>
        <taxon>Arthropoda</taxon>
        <taxon>Hexapoda</taxon>
        <taxon>Insecta</taxon>
        <taxon>Pterygota</taxon>
        <taxon>Neoptera</taxon>
        <taxon>Endopterygota</taxon>
        <taxon>Lepidoptera</taxon>
        <taxon>Glossata</taxon>
        <taxon>Ditrysia</taxon>
        <taxon>Bombycoidea</taxon>
        <taxon>Bombycidae</taxon>
        <taxon>Bombycinae</taxon>
        <taxon>Bombyx</taxon>
    </lineage>
</organism>
<dbReference type="PANTHER" id="PTHR14445:SF36">
    <property type="entry name" value="FI03272P-RELATED"/>
    <property type="match status" value="1"/>
</dbReference>
<feature type="region of interest" description="Disordered" evidence="1">
    <location>
        <begin position="394"/>
        <end position="470"/>
    </location>
</feature>
<sequence>MGDRSNPIKFGPLWLRNMPRERTASSPPNSQNPSSATSSGGGATSPGASGATASGTPTPSGTGNTANNSGTSKVLLAKLRYGREEMLALYDRNTEAPAELKAIETLYQPRGKPPAALDNTFEEERDTARSVPPTGGAPSGERYGMGRGAGRGHHPVEGRGRGRGMFIRQTPTVRSSSWHVINPRMPLYSGPEDDPVPPNRSWSASNPPNNRNSGEQTDWTPNKPYRNKRPGPNTNWRQSSRDEGDEWRADTSRSRGQDKWDRDWGERPNQEKQSWNPNRRNWAGDDDNLPEWAMENAEACGGTFDSSGAFHGYSNDDSNLPKNQDNVYRQSLTRSHTHGSFARQKTVEEGSEEWWASEKAKKLSPKRFDAGDIKFKKPASAAIPEASANIAVKTLSAKDDQIDDEESEKDSDATVSDSPPETPKKAIVPKEKKEDEKKEKVNKKPLPKPKFTEVKPFESLMRSESKTKQTNEDNFKSAMMMPPNNNLRQKHQNIVSPVGDSHEKQERQPGILRLPSSQDKINKSAENKIVDDLFDLALEDKDILQKLPKSTNSSLLAAANQQSSMMPGGLSAVVHPRPDIHASMFSVPPPMLPGQGMAINPNKTILPPPNMQSGLQPGMIQVGITNNALNASLGLPIARPNIGLPITGVPPPMLSNQMSNTGLGGGALQNPLGVGGMQSGPTGLAGYQGGGISGLGTPNLVNNSLFMGQNSNNSSMSSPGDIPMPNHNNQSNMFPMHGLQHSGNQAGTFNSIYNSLMQHTSVPPPSTAHSLSDQWYYEDPKKMIQGPFTSKEMYNWYRAGFFSSTLMVRRACDTLMRPLGSYGPVVPFAQMDMMSYSNPHDNMLNPQSSLGLDVMNMHLSDNTPVDSIQFGTVGLMGNPPYGQVPMVESLWNPPSSTSDMMWMQHSVNTRNENRVNILPMSFWDQPSAITPHALLPEEIAKEMKTEDQILAQLRASQNISSTQVPFLSDQATTSTSNKSDFTQTTSATPTLEELQKLMQKESLIATPKPTVSESSVAVEQPKTEKPPKPEAVETLVTKQQQQKNPEPKAKSRNENEKNVKKQENNAKNKTKKSKDDKKDDSDLKVKDDDVKLEKRSSEPSPTKSKKEEKVNKKDIEKEKKEWIKEGFTIVKGSEKGNNKDVKRKAIEARAVEEAERKRKEEEKLAADEEKKKKQSEAIKKQQDVQQPPPKPSTVESVAKKAPWSVANHTLHAPNKDGLNLAEIQRLEREKKLEQMKEQQQMMHIIAQQQAVAMARDQEMQAGLGGWGKKKTTLPIGTPSQTLAEIQAEAKKQAATLAAVAASIMEEPLISNQPQPNHAPWNNSANDILLGGFWDTPQTSQPTKVEKPQAVESSPKPAETNKNKKKLTFVPLVKKEISPAVEFENWCTSALSSWSSKVDVPTFVGFLKDIESPYEVKDYVKCYLGESKDLNDFSRQFLERRSKLLRVGMVTPSDDLCSPAIAINPRTNSGSDYQEVKGKGKKAKKNKMLKVDARILGFSVTASEDRINVGDIDTV</sequence>
<dbReference type="SUPFAM" id="SSF55277">
    <property type="entry name" value="GYF domain"/>
    <property type="match status" value="1"/>
</dbReference>
<dbReference type="Gene3D" id="3.30.1490.40">
    <property type="match status" value="1"/>
</dbReference>
<feature type="compositionally biased region" description="Basic and acidic residues" evidence="1">
    <location>
        <begin position="356"/>
        <end position="369"/>
    </location>
</feature>
<feature type="compositionally biased region" description="Basic and acidic residues" evidence="1">
    <location>
        <begin position="1104"/>
        <end position="1124"/>
    </location>
</feature>
<dbReference type="InterPro" id="IPR035445">
    <property type="entry name" value="GYF-like_dom_sf"/>
</dbReference>
<reference evidence="3" key="2">
    <citation type="submission" date="2022-06" db="UniProtKB">
        <authorList>
            <consortium name="EnsemblMetazoa"/>
        </authorList>
    </citation>
    <scope>IDENTIFICATION</scope>
    <source>
        <strain evidence="3">p50T (Dazao)</strain>
    </source>
</reference>
<protein>
    <recommendedName>
        <fullName evidence="2">GYF domain-containing protein</fullName>
    </recommendedName>
</protein>
<dbReference type="PROSITE" id="PS50829">
    <property type="entry name" value="GYF"/>
    <property type="match status" value="1"/>
</dbReference>
<evidence type="ECO:0000313" key="3">
    <source>
        <dbReference type="EnsemblMetazoa" id="XP_037869518.1"/>
    </source>
</evidence>
<feature type="compositionally biased region" description="Basic and acidic residues" evidence="1">
    <location>
        <begin position="1073"/>
        <end position="1097"/>
    </location>
</feature>
<feature type="region of interest" description="Disordered" evidence="1">
    <location>
        <begin position="1"/>
        <end position="72"/>
    </location>
</feature>
<keyword evidence="4" id="KW-1185">Reference proteome</keyword>
<feature type="compositionally biased region" description="Basic and acidic residues" evidence="1">
    <location>
        <begin position="450"/>
        <end position="470"/>
    </location>
</feature>
<feature type="compositionally biased region" description="Basic and acidic residues" evidence="1">
    <location>
        <begin position="1045"/>
        <end position="1066"/>
    </location>
</feature>
<dbReference type="InterPro" id="IPR051640">
    <property type="entry name" value="GRB10-interact_GYF"/>
</dbReference>
<name>A0A8R2M064_BOMMO</name>
<feature type="region of interest" description="Disordered" evidence="1">
    <location>
        <begin position="1004"/>
        <end position="1213"/>
    </location>
</feature>
<feature type="compositionally biased region" description="Polar residues" evidence="1">
    <location>
        <begin position="200"/>
        <end position="220"/>
    </location>
</feature>
<feature type="compositionally biased region" description="Polar residues" evidence="1">
    <location>
        <begin position="169"/>
        <end position="179"/>
    </location>
</feature>
<feature type="domain" description="GYF" evidence="2">
    <location>
        <begin position="772"/>
        <end position="820"/>
    </location>
</feature>
<dbReference type="GO" id="GO:0005829">
    <property type="term" value="C:cytosol"/>
    <property type="evidence" value="ECO:0007669"/>
    <property type="project" value="TreeGrafter"/>
</dbReference>
<feature type="compositionally biased region" description="Basic and acidic residues" evidence="1">
    <location>
        <begin position="1021"/>
        <end position="1031"/>
    </location>
</feature>
<feature type="region of interest" description="Disordered" evidence="1">
    <location>
        <begin position="968"/>
        <end position="988"/>
    </location>
</feature>
<feature type="compositionally biased region" description="Basic and acidic residues" evidence="1">
    <location>
        <begin position="239"/>
        <end position="270"/>
    </location>
</feature>
<feature type="region of interest" description="Disordered" evidence="1">
    <location>
        <begin position="105"/>
        <end position="369"/>
    </location>
</feature>
<dbReference type="EnsemblMetazoa" id="XM_038013591.1">
    <property type="protein sequence ID" value="XP_037869519.1"/>
    <property type="gene ID" value="LOC101743001"/>
</dbReference>
<dbReference type="PANTHER" id="PTHR14445">
    <property type="entry name" value="GRB10 INTERACTING GYF PROTEIN"/>
    <property type="match status" value="1"/>
</dbReference>
<dbReference type="EnsemblMetazoa" id="XM_038013592.1">
    <property type="protein sequence ID" value="XP_037869520.1"/>
    <property type="gene ID" value="LOC101743001"/>
</dbReference>
<feature type="compositionally biased region" description="Low complexity" evidence="1">
    <location>
        <begin position="24"/>
        <end position="38"/>
    </location>
</feature>
<evidence type="ECO:0000259" key="2">
    <source>
        <dbReference type="PROSITE" id="PS50829"/>
    </source>
</evidence>
<feature type="compositionally biased region" description="Polar residues" evidence="1">
    <location>
        <begin position="315"/>
        <end position="334"/>
    </location>
</feature>
<feature type="compositionally biased region" description="Low complexity" evidence="1">
    <location>
        <begin position="45"/>
        <end position="72"/>
    </location>
</feature>
<dbReference type="EnsemblMetazoa" id="XM_038013590.1">
    <property type="protein sequence ID" value="XP_037869518.1"/>
    <property type="gene ID" value="LOC101743001"/>
</dbReference>
<reference evidence="4" key="1">
    <citation type="journal article" date="2008" name="Insect Biochem. Mol. Biol.">
        <title>The genome of a lepidopteran model insect, the silkworm Bombyx mori.</title>
        <authorList>
            <consortium name="International Silkworm Genome Consortium"/>
        </authorList>
    </citation>
    <scope>NUCLEOTIDE SEQUENCE [LARGE SCALE GENOMIC DNA]</scope>
    <source>
        <strain evidence="4">p50T</strain>
    </source>
</reference>
<dbReference type="InterPro" id="IPR003169">
    <property type="entry name" value="GYF"/>
</dbReference>
<feature type="compositionally biased region" description="Basic and acidic residues" evidence="1">
    <location>
        <begin position="422"/>
        <end position="439"/>
    </location>
</feature>
<dbReference type="SMART" id="SM00444">
    <property type="entry name" value="GYF"/>
    <property type="match status" value="1"/>
</dbReference>
<feature type="compositionally biased region" description="Basic and acidic residues" evidence="1">
    <location>
        <begin position="1132"/>
        <end position="1182"/>
    </location>
</feature>
<evidence type="ECO:0000256" key="1">
    <source>
        <dbReference type="SAM" id="MobiDB-lite"/>
    </source>
</evidence>
<proteinExistence type="predicted"/>
<feature type="region of interest" description="Disordered" evidence="1">
    <location>
        <begin position="1335"/>
        <end position="1361"/>
    </location>
</feature>
<dbReference type="Pfam" id="PF02213">
    <property type="entry name" value="GYF"/>
    <property type="match status" value="1"/>
</dbReference>
<accession>A0A8R2M064</accession>
<dbReference type="EnsemblMetazoa" id="XM_038013588.1">
    <property type="protein sequence ID" value="XP_037869516.1"/>
    <property type="gene ID" value="LOC101743001"/>
</dbReference>